<organism evidence="2 3">
    <name type="scientific">Aspergillus granulosus</name>
    <dbReference type="NCBI Taxonomy" id="176169"/>
    <lineage>
        <taxon>Eukaryota</taxon>
        <taxon>Fungi</taxon>
        <taxon>Dikarya</taxon>
        <taxon>Ascomycota</taxon>
        <taxon>Pezizomycotina</taxon>
        <taxon>Eurotiomycetes</taxon>
        <taxon>Eurotiomycetidae</taxon>
        <taxon>Eurotiales</taxon>
        <taxon>Aspergillaceae</taxon>
        <taxon>Aspergillus</taxon>
        <taxon>Aspergillus subgen. Nidulantes</taxon>
    </lineage>
</organism>
<dbReference type="Proteomes" id="UP001610334">
    <property type="component" value="Unassembled WGS sequence"/>
</dbReference>
<reference evidence="2 3" key="1">
    <citation type="submission" date="2024-07" db="EMBL/GenBank/DDBJ databases">
        <title>Section-level genome sequencing and comparative genomics of Aspergillus sections Usti and Cavernicolus.</title>
        <authorList>
            <consortium name="Lawrence Berkeley National Laboratory"/>
            <person name="Nybo J.L."/>
            <person name="Vesth T.C."/>
            <person name="Theobald S."/>
            <person name="Frisvad J.C."/>
            <person name="Larsen T.O."/>
            <person name="Kjaerboelling I."/>
            <person name="Rothschild-Mancinelli K."/>
            <person name="Lyhne E.K."/>
            <person name="Kogle M.E."/>
            <person name="Barry K."/>
            <person name="Clum A."/>
            <person name="Na H."/>
            <person name="Ledsgaard L."/>
            <person name="Lin J."/>
            <person name="Lipzen A."/>
            <person name="Kuo A."/>
            <person name="Riley R."/>
            <person name="Mondo S."/>
            <person name="Labutti K."/>
            <person name="Haridas S."/>
            <person name="Pangalinan J."/>
            <person name="Salamov A.A."/>
            <person name="Simmons B.A."/>
            <person name="Magnuson J.K."/>
            <person name="Chen J."/>
            <person name="Drula E."/>
            <person name="Henrissat B."/>
            <person name="Wiebenga A."/>
            <person name="Lubbers R.J."/>
            <person name="Gomes A.C."/>
            <person name="Makela M.R."/>
            <person name="Stajich J."/>
            <person name="Grigoriev I.V."/>
            <person name="Mortensen U.H."/>
            <person name="De Vries R.P."/>
            <person name="Baker S.E."/>
            <person name="Andersen M.R."/>
        </authorList>
    </citation>
    <scope>NUCLEOTIDE SEQUENCE [LARGE SCALE GENOMIC DNA]</scope>
    <source>
        <strain evidence="2 3">CBS 588.65</strain>
    </source>
</reference>
<dbReference type="EMBL" id="JBFXLT010000034">
    <property type="protein sequence ID" value="KAL2814300.1"/>
    <property type="molecule type" value="Genomic_DNA"/>
</dbReference>
<feature type="compositionally biased region" description="Basic and acidic residues" evidence="1">
    <location>
        <begin position="289"/>
        <end position="301"/>
    </location>
</feature>
<evidence type="ECO:0000313" key="3">
    <source>
        <dbReference type="Proteomes" id="UP001610334"/>
    </source>
</evidence>
<proteinExistence type="predicted"/>
<feature type="compositionally biased region" description="Polar residues" evidence="1">
    <location>
        <begin position="215"/>
        <end position="226"/>
    </location>
</feature>
<evidence type="ECO:0000313" key="2">
    <source>
        <dbReference type="EMBL" id="KAL2814300.1"/>
    </source>
</evidence>
<name>A0ABR4HFW0_9EURO</name>
<comment type="caution">
    <text evidence="2">The sequence shown here is derived from an EMBL/GenBank/DDBJ whole genome shotgun (WGS) entry which is preliminary data.</text>
</comment>
<sequence length="333" mass="35987">MSSDFPSYVGPASKEFHLARNISALVLTERLQVIIGGAIPMLFVSYTSAPFVNFVHLALPVSVRRSREQALQYAKQLPPTATLYINTMKFTTIPRQTQVRLGDLVPDKSKLRPIPHTKLIFSSTPSFSSLYPQTPTLSTSNQLPPSARMNAQKGKQGTILGLTPNDAKLVLLGVLYTSNDGKVEFEKFMSNGYKNTASAYSAYRQAKRKLFDANTTSGDASSTAVTHVSADTAHDPTANRNPVEETPKKTPTKRKKAAVTAAVDEDISGGNAGGEAPSVPPKKRAQRTPAEKKVVAKKEDDVGGDNDENTNTTPSKKVPQNLESSTAPDVENE</sequence>
<evidence type="ECO:0000256" key="1">
    <source>
        <dbReference type="SAM" id="MobiDB-lite"/>
    </source>
</evidence>
<gene>
    <name evidence="2" type="ORF">BJX63DRAFT_431456</name>
</gene>
<accession>A0ABR4HFW0</accession>
<keyword evidence="3" id="KW-1185">Reference proteome</keyword>
<feature type="region of interest" description="Disordered" evidence="1">
    <location>
        <begin position="215"/>
        <end position="333"/>
    </location>
</feature>
<protein>
    <submittedName>
        <fullName evidence="2">Uncharacterized protein</fullName>
    </submittedName>
</protein>